<evidence type="ECO:0000256" key="2">
    <source>
        <dbReference type="ARBA" id="ARBA00022475"/>
    </source>
</evidence>
<comment type="subcellular location">
    <subcellularLocation>
        <location evidence="1">Cell membrane</location>
        <topology evidence="1">Multi-pass membrane protein</topology>
    </subcellularLocation>
</comment>
<feature type="transmembrane region" description="Helical" evidence="9">
    <location>
        <begin position="84"/>
        <end position="111"/>
    </location>
</feature>
<dbReference type="AGR" id="WB:WBGene00271577"/>
<name>A0A1T5HUX0_CAEEL</name>
<evidence type="ECO:0000256" key="8">
    <source>
        <dbReference type="ARBA" id="ARBA00023224"/>
    </source>
</evidence>
<dbReference type="InterPro" id="IPR040435">
    <property type="entry name" value="Put_GPCR_Chromadorea"/>
</dbReference>
<evidence type="ECO:0000256" key="1">
    <source>
        <dbReference type="ARBA" id="ARBA00004651"/>
    </source>
</evidence>
<protein>
    <submittedName>
        <fullName evidence="11">G-protein coupled receptors family 1 profile domain-containing protein</fullName>
    </submittedName>
</protein>
<keyword evidence="2" id="KW-1003">Cell membrane</keyword>
<dbReference type="Proteomes" id="UP000001940">
    <property type="component" value="Chromosome III"/>
</dbReference>
<feature type="transmembrane region" description="Helical" evidence="9">
    <location>
        <begin position="46"/>
        <end position="72"/>
    </location>
</feature>
<dbReference type="Bgee" id="WBGene00271577">
    <property type="expression patterns" value="Expressed in larva"/>
</dbReference>
<proteinExistence type="predicted"/>
<keyword evidence="3 9" id="KW-0812">Transmembrane</keyword>
<sequence>MNNQSLFENCSIHYQNEILFENCTLTSAPCLLIQDLNTAISITFNAYYISISLFSATALINLYCLCVTLPLLFETEEELQKRYIFLVTRCLSCIFMVIPMILSTTVMKHFLNSHPSTFILYALMNTVSNTSMFGFLGSYAALALLFYVGVMYPVYFRSLITLRFVYILVLGIYLTSLVISIPIGVFQAAIQSPGVINCSLSTCVPWVNLIEFIIASVCLVFTIAILFFVFISLVRSSRKLKRSNTLSSSASSVKRVRNRLGWSIIAVCLIAAAQIIPYVFLLDVAPHDIETCKGFYKANKFMGEVIAGLCESVVWIFLFILDPIVNIFFDKKVSEKVKQQFRWLREKIPNISSAAALAPL</sequence>
<dbReference type="GO" id="GO:0004930">
    <property type="term" value="F:G protein-coupled receptor activity"/>
    <property type="evidence" value="ECO:0007669"/>
    <property type="project" value="UniProtKB-KW"/>
</dbReference>
<dbReference type="FunCoup" id="A0A1T5HUX0">
    <property type="interactions" value="34"/>
</dbReference>
<dbReference type="InterPro" id="IPR017452">
    <property type="entry name" value="GPCR_Rhodpsn_7TM"/>
</dbReference>
<dbReference type="RefSeq" id="NP_001337305.1">
    <property type="nucleotide sequence ID" value="NM_001350345.1"/>
</dbReference>
<keyword evidence="5" id="KW-0297">G-protein coupled receptor</keyword>
<dbReference type="InParanoid" id="A0A1T5HUX0"/>
<dbReference type="Gene3D" id="1.20.1070.10">
    <property type="entry name" value="Rhodopsin 7-helix transmembrane proteins"/>
    <property type="match status" value="1"/>
</dbReference>
<evidence type="ECO:0000259" key="10">
    <source>
        <dbReference type="PROSITE" id="PS50262"/>
    </source>
</evidence>
<feature type="transmembrane region" description="Helical" evidence="9">
    <location>
        <begin position="164"/>
        <end position="190"/>
    </location>
</feature>
<feature type="transmembrane region" description="Helical" evidence="9">
    <location>
        <begin position="131"/>
        <end position="152"/>
    </location>
</feature>
<organism evidence="11 12">
    <name type="scientific">Caenorhabditis elegans</name>
    <dbReference type="NCBI Taxonomy" id="6239"/>
    <lineage>
        <taxon>Eukaryota</taxon>
        <taxon>Metazoa</taxon>
        <taxon>Ecdysozoa</taxon>
        <taxon>Nematoda</taxon>
        <taxon>Chromadorea</taxon>
        <taxon>Rhabditida</taxon>
        <taxon>Rhabditina</taxon>
        <taxon>Rhabditomorpha</taxon>
        <taxon>Rhabditoidea</taxon>
        <taxon>Rhabditidae</taxon>
        <taxon>Peloderinae</taxon>
        <taxon>Caenorhabditis</taxon>
    </lineage>
</organism>
<keyword evidence="6 9" id="KW-0472">Membrane</keyword>
<keyword evidence="8" id="KW-0807">Transducer</keyword>
<evidence type="ECO:0000256" key="3">
    <source>
        <dbReference type="ARBA" id="ARBA00022692"/>
    </source>
</evidence>
<dbReference type="EMBL" id="BX284603">
    <property type="protein sequence ID" value="SKC30513.1"/>
    <property type="molecule type" value="Genomic_DNA"/>
</dbReference>
<evidence type="ECO:0000313" key="13">
    <source>
        <dbReference type="WormBase" id="B0244.16"/>
    </source>
</evidence>
<feature type="transmembrane region" description="Helical" evidence="9">
    <location>
        <begin position="305"/>
        <end position="329"/>
    </location>
</feature>
<keyword evidence="4 9" id="KW-1133">Transmembrane helix</keyword>
<evidence type="ECO:0000313" key="12">
    <source>
        <dbReference type="Proteomes" id="UP000001940"/>
    </source>
</evidence>
<evidence type="ECO:0000256" key="9">
    <source>
        <dbReference type="SAM" id="Phobius"/>
    </source>
</evidence>
<dbReference type="PROSITE" id="PS50262">
    <property type="entry name" value="G_PROTEIN_RECEP_F1_2"/>
    <property type="match status" value="1"/>
</dbReference>
<dbReference type="AlphaFoldDB" id="A0A1T5HUX0"/>
<dbReference type="SUPFAM" id="SSF81321">
    <property type="entry name" value="Family A G protein-coupled receptor-like"/>
    <property type="match status" value="1"/>
</dbReference>
<dbReference type="CDD" id="cd00637">
    <property type="entry name" value="7tm_classA_rhodopsin-like"/>
    <property type="match status" value="1"/>
</dbReference>
<dbReference type="SMR" id="A0A1T5HUX0"/>
<gene>
    <name evidence="11 13" type="ORF">B0244.16</name>
    <name evidence="11" type="ORF">CELE_B0244.16</name>
</gene>
<dbReference type="KEGG" id="cel:CELE_B0244.16"/>
<dbReference type="OrthoDB" id="5846318at2759"/>
<evidence type="ECO:0000256" key="5">
    <source>
        <dbReference type="ARBA" id="ARBA00023040"/>
    </source>
</evidence>
<evidence type="ECO:0000313" key="11">
    <source>
        <dbReference type="EMBL" id="SKC30513.1"/>
    </source>
</evidence>
<keyword evidence="12" id="KW-1185">Reference proteome</keyword>
<evidence type="ECO:0000256" key="4">
    <source>
        <dbReference type="ARBA" id="ARBA00022989"/>
    </source>
</evidence>
<dbReference type="WormBase" id="B0244.16">
    <property type="protein sequence ID" value="CE51938"/>
    <property type="gene ID" value="WBGene00271577"/>
</dbReference>
<feature type="transmembrane region" description="Helical" evidence="9">
    <location>
        <begin position="210"/>
        <end position="234"/>
    </location>
</feature>
<reference evidence="11 12" key="1">
    <citation type="journal article" date="1998" name="Science">
        <title>Genome sequence of the nematode C. elegans: a platform for investigating biology.</title>
        <authorList>
            <consortium name="The C. elegans sequencing consortium"/>
            <person name="Sulson J.E."/>
            <person name="Waterston R."/>
        </authorList>
    </citation>
    <scope>NUCLEOTIDE SEQUENCE [LARGE SCALE GENOMIC DNA]</scope>
    <source>
        <strain evidence="11 12">Bristol N2</strain>
    </source>
</reference>
<dbReference type="PANTHER" id="PTHR37441">
    <property type="entry name" value="PROTEIN CBG16518"/>
    <property type="match status" value="1"/>
</dbReference>
<evidence type="ECO:0000256" key="7">
    <source>
        <dbReference type="ARBA" id="ARBA00023170"/>
    </source>
</evidence>
<keyword evidence="7 11" id="KW-0675">Receptor</keyword>
<dbReference type="PANTHER" id="PTHR37441:SF6">
    <property type="entry name" value="G-PROTEIN COUPLED RECEPTORS FAMILY 1 PROFILE DOMAIN-CONTAINING PROTEIN"/>
    <property type="match status" value="1"/>
</dbReference>
<feature type="domain" description="G-protein coupled receptors family 1 profile" evidence="10">
    <location>
        <begin position="64"/>
        <end position="281"/>
    </location>
</feature>
<evidence type="ECO:0000256" key="6">
    <source>
        <dbReference type="ARBA" id="ARBA00023136"/>
    </source>
</evidence>
<dbReference type="GeneID" id="32091596"/>
<accession>A0A1T5HUX0</accession>
<dbReference type="GO" id="GO:0005886">
    <property type="term" value="C:plasma membrane"/>
    <property type="evidence" value="ECO:0007669"/>
    <property type="project" value="UniProtKB-SubCell"/>
</dbReference>
<dbReference type="CTD" id="32091596"/>
<feature type="transmembrane region" description="Helical" evidence="9">
    <location>
        <begin position="260"/>
        <end position="280"/>
    </location>
</feature>